<evidence type="ECO:0000313" key="2">
    <source>
        <dbReference type="EMBL" id="QQD24290.1"/>
    </source>
</evidence>
<dbReference type="Proteomes" id="UP000596074">
    <property type="component" value="Chromosome"/>
</dbReference>
<keyword evidence="3" id="KW-1185">Reference proteome</keyword>
<dbReference type="Pfam" id="PF07238">
    <property type="entry name" value="PilZ"/>
    <property type="match status" value="1"/>
</dbReference>
<dbReference type="KEGG" id="vcw:GJQ55_07265"/>
<feature type="domain" description="PilZ" evidence="1">
    <location>
        <begin position="10"/>
        <end position="96"/>
    </location>
</feature>
<proteinExistence type="predicted"/>
<dbReference type="SUPFAM" id="SSF141371">
    <property type="entry name" value="PilZ domain-like"/>
    <property type="match status" value="1"/>
</dbReference>
<organism evidence="2 3">
    <name type="scientific">Venatoribacter cucullus</name>
    <dbReference type="NCBI Taxonomy" id="2661630"/>
    <lineage>
        <taxon>Bacteria</taxon>
        <taxon>Pseudomonadati</taxon>
        <taxon>Pseudomonadota</taxon>
        <taxon>Gammaproteobacteria</taxon>
        <taxon>Oceanospirillales</taxon>
        <taxon>Oceanospirillaceae</taxon>
        <taxon>Venatoribacter</taxon>
    </lineage>
</organism>
<dbReference type="RefSeq" id="WP_228344330.1">
    <property type="nucleotide sequence ID" value="NZ_CP046056.1"/>
</dbReference>
<evidence type="ECO:0000313" key="3">
    <source>
        <dbReference type="Proteomes" id="UP000596074"/>
    </source>
</evidence>
<dbReference type="InterPro" id="IPR009875">
    <property type="entry name" value="PilZ_domain"/>
</dbReference>
<accession>A0A9X7UWN8</accession>
<protein>
    <submittedName>
        <fullName evidence="2">PilZ domain-containing protein</fullName>
    </submittedName>
</protein>
<name>A0A9X7UWN8_9GAMM</name>
<dbReference type="Gene3D" id="2.40.10.220">
    <property type="entry name" value="predicted glycosyltransferase like domains"/>
    <property type="match status" value="1"/>
</dbReference>
<gene>
    <name evidence="2" type="ORF">GJQ55_07265</name>
</gene>
<evidence type="ECO:0000259" key="1">
    <source>
        <dbReference type="Pfam" id="PF07238"/>
    </source>
</evidence>
<sequence length="100" mass="10773">MSGLARSYHEKRDFIRMQVSAPATLTLSNGNHYRLICIDLSSSGAQLLHSEALPEETTGRLVISSGGGTTAPLEAEVSICRVQESGPGEFRIGVNIVRFI</sequence>
<dbReference type="EMBL" id="CP046056">
    <property type="protein sequence ID" value="QQD24290.1"/>
    <property type="molecule type" value="Genomic_DNA"/>
</dbReference>
<reference evidence="2 3" key="1">
    <citation type="submission" date="2019-11" db="EMBL/GenBank/DDBJ databases">
        <title>Venatorbacter sp. nov. a predator of Campylobacter and other Gram-negative bacteria.</title>
        <authorList>
            <person name="Saeedi A."/>
            <person name="Cummings N.J."/>
            <person name="Connerton I.F."/>
            <person name="Connerton P.L."/>
        </authorList>
    </citation>
    <scope>NUCLEOTIDE SEQUENCE [LARGE SCALE GENOMIC DNA]</scope>
    <source>
        <strain evidence="2">XL5</strain>
    </source>
</reference>
<dbReference type="GO" id="GO:0035438">
    <property type="term" value="F:cyclic-di-GMP binding"/>
    <property type="evidence" value="ECO:0007669"/>
    <property type="project" value="InterPro"/>
</dbReference>
<dbReference type="AlphaFoldDB" id="A0A9X7UWN8"/>